<dbReference type="AlphaFoldDB" id="A0A0C2FBA4"/>
<name>A0A0C2FBA4_9BILA</name>
<gene>
    <name evidence="1" type="ORF">ANCDUO_24124</name>
</gene>
<dbReference type="EMBL" id="KN771014">
    <property type="protein sequence ID" value="KIH45830.1"/>
    <property type="molecule type" value="Genomic_DNA"/>
</dbReference>
<sequence>MKKARKIRHYVIGLTETRSQRQLGTTSHIGEELFLGTCDSKGVGEVGAMANTNLIINITSFEELTTWIGR</sequence>
<evidence type="ECO:0000313" key="2">
    <source>
        <dbReference type="Proteomes" id="UP000054047"/>
    </source>
</evidence>
<organism evidence="1 2">
    <name type="scientific">Ancylostoma duodenale</name>
    <dbReference type="NCBI Taxonomy" id="51022"/>
    <lineage>
        <taxon>Eukaryota</taxon>
        <taxon>Metazoa</taxon>
        <taxon>Ecdysozoa</taxon>
        <taxon>Nematoda</taxon>
        <taxon>Chromadorea</taxon>
        <taxon>Rhabditida</taxon>
        <taxon>Rhabditina</taxon>
        <taxon>Rhabditomorpha</taxon>
        <taxon>Strongyloidea</taxon>
        <taxon>Ancylostomatidae</taxon>
        <taxon>Ancylostomatinae</taxon>
        <taxon>Ancylostoma</taxon>
    </lineage>
</organism>
<keyword evidence="2" id="KW-1185">Reference proteome</keyword>
<proteinExistence type="predicted"/>
<evidence type="ECO:0000313" key="1">
    <source>
        <dbReference type="EMBL" id="KIH45830.1"/>
    </source>
</evidence>
<protein>
    <submittedName>
        <fullName evidence="1">Uncharacterized protein</fullName>
    </submittedName>
</protein>
<dbReference type="OrthoDB" id="5815025at2759"/>
<accession>A0A0C2FBA4</accession>
<dbReference type="Proteomes" id="UP000054047">
    <property type="component" value="Unassembled WGS sequence"/>
</dbReference>
<reference evidence="1 2" key="1">
    <citation type="submission" date="2013-12" db="EMBL/GenBank/DDBJ databases">
        <title>Draft genome of the parsitic nematode Ancylostoma duodenale.</title>
        <authorList>
            <person name="Mitreva M."/>
        </authorList>
    </citation>
    <scope>NUCLEOTIDE SEQUENCE [LARGE SCALE GENOMIC DNA]</scope>
    <source>
        <strain evidence="1 2">Zhejiang</strain>
    </source>
</reference>